<feature type="transmembrane region" description="Helical" evidence="5">
    <location>
        <begin position="113"/>
        <end position="130"/>
    </location>
</feature>
<dbReference type="InterPro" id="IPR050638">
    <property type="entry name" value="AA-Vitamin_Transporters"/>
</dbReference>
<accession>A0AAW4PUS8</accession>
<dbReference type="PANTHER" id="PTHR32322:SF2">
    <property type="entry name" value="EAMA DOMAIN-CONTAINING PROTEIN"/>
    <property type="match status" value="1"/>
</dbReference>
<feature type="transmembrane region" description="Helical" evidence="5">
    <location>
        <begin position="142"/>
        <end position="162"/>
    </location>
</feature>
<evidence type="ECO:0000256" key="2">
    <source>
        <dbReference type="ARBA" id="ARBA00022692"/>
    </source>
</evidence>
<feature type="transmembrane region" description="Helical" evidence="5">
    <location>
        <begin position="238"/>
        <end position="256"/>
    </location>
</feature>
<dbReference type="InterPro" id="IPR000620">
    <property type="entry name" value="EamA_dom"/>
</dbReference>
<feature type="domain" description="EamA" evidence="6">
    <location>
        <begin position="8"/>
        <end position="129"/>
    </location>
</feature>
<dbReference type="RefSeq" id="WP_220619331.1">
    <property type="nucleotide sequence ID" value="NZ_RKLR01000006.1"/>
</dbReference>
<evidence type="ECO:0000259" key="6">
    <source>
        <dbReference type="Pfam" id="PF00892"/>
    </source>
</evidence>
<protein>
    <submittedName>
        <fullName evidence="7">DMT family transporter</fullName>
    </submittedName>
</protein>
<organism evidence="7 8">
    <name type="scientific">Haloarcula rubra</name>
    <dbReference type="NCBI Taxonomy" id="2487747"/>
    <lineage>
        <taxon>Archaea</taxon>
        <taxon>Methanobacteriati</taxon>
        <taxon>Methanobacteriota</taxon>
        <taxon>Stenosarchaea group</taxon>
        <taxon>Halobacteria</taxon>
        <taxon>Halobacteriales</taxon>
        <taxon>Haloarculaceae</taxon>
        <taxon>Haloarcula</taxon>
    </lineage>
</organism>
<evidence type="ECO:0000313" key="7">
    <source>
        <dbReference type="EMBL" id="MBX0324376.1"/>
    </source>
</evidence>
<evidence type="ECO:0000313" key="8">
    <source>
        <dbReference type="Proteomes" id="UP001430377"/>
    </source>
</evidence>
<comment type="caution">
    <text evidence="7">The sequence shown here is derived from an EMBL/GenBank/DDBJ whole genome shotgun (WGS) entry which is preliminary data.</text>
</comment>
<dbReference type="SUPFAM" id="SSF103481">
    <property type="entry name" value="Multidrug resistance efflux transporter EmrE"/>
    <property type="match status" value="2"/>
</dbReference>
<evidence type="ECO:0000256" key="3">
    <source>
        <dbReference type="ARBA" id="ARBA00022989"/>
    </source>
</evidence>
<dbReference type="Pfam" id="PF00892">
    <property type="entry name" value="EamA"/>
    <property type="match status" value="2"/>
</dbReference>
<dbReference type="EMBL" id="RKLR01000006">
    <property type="protein sequence ID" value="MBX0324376.1"/>
    <property type="molecule type" value="Genomic_DNA"/>
</dbReference>
<dbReference type="Proteomes" id="UP001430377">
    <property type="component" value="Unassembled WGS sequence"/>
</dbReference>
<keyword evidence="3 5" id="KW-1133">Transmembrane helix</keyword>
<feature type="transmembrane region" description="Helical" evidence="5">
    <location>
        <begin position="174"/>
        <end position="194"/>
    </location>
</feature>
<feature type="transmembrane region" description="Helical" evidence="5">
    <location>
        <begin position="88"/>
        <end position="106"/>
    </location>
</feature>
<reference evidence="7 8" key="1">
    <citation type="submission" date="2021-06" db="EMBL/GenBank/DDBJ databases">
        <title>Halomicroarcula sp. a new haloarchaeum isolated from saline soil.</title>
        <authorList>
            <person name="Duran-Viseras A."/>
            <person name="Sanchez-Porro C."/>
            <person name="Ventosa A."/>
        </authorList>
    </citation>
    <scope>NUCLEOTIDE SEQUENCE [LARGE SCALE GENOMIC DNA]</scope>
    <source>
        <strain evidence="7 8">F13</strain>
    </source>
</reference>
<feature type="transmembrane region" description="Helical" evidence="5">
    <location>
        <begin position="56"/>
        <end position="76"/>
    </location>
</feature>
<dbReference type="InterPro" id="IPR037185">
    <property type="entry name" value="EmrE-like"/>
</dbReference>
<evidence type="ECO:0000256" key="4">
    <source>
        <dbReference type="ARBA" id="ARBA00023136"/>
    </source>
</evidence>
<keyword evidence="4 5" id="KW-0472">Membrane</keyword>
<dbReference type="PANTHER" id="PTHR32322">
    <property type="entry name" value="INNER MEMBRANE TRANSPORTER"/>
    <property type="match status" value="1"/>
</dbReference>
<feature type="transmembrane region" description="Helical" evidence="5">
    <location>
        <begin position="262"/>
        <end position="278"/>
    </location>
</feature>
<comment type="subcellular location">
    <subcellularLocation>
        <location evidence="1">Membrane</location>
        <topology evidence="1">Multi-pass membrane protein</topology>
    </subcellularLocation>
</comment>
<gene>
    <name evidence="7" type="ORF">EGH21_15200</name>
</gene>
<feature type="transmembrane region" description="Helical" evidence="5">
    <location>
        <begin position="20"/>
        <end position="44"/>
    </location>
</feature>
<sequence>MFYGVLGATPFVGAVAGLPFFPPVLFAAFRIDVGAVLLLLLVAIRADYWYPKTPGDIAGVLVTGLLTLGVNIALVFAGQQYVTSATGAVIYSLAPLITAVFAFFLIPAERLDSLGGLGITLGFVGAVIVADPNPSNLMTATNRGVGLVLLSVTSFGIGNVLTRRIDPELPSLTLTAWGLGVAAVFVHGVSLLRGETIAQVEWTTPAVLSLVGVGVLATAVLYRVHFELLESIGATKTNLAYYAHPISTAIAGNILLDERITVFTVVGFAVIFVGFVLIERQTVLTGLSAIRSK</sequence>
<keyword evidence="8" id="KW-1185">Reference proteome</keyword>
<evidence type="ECO:0000256" key="1">
    <source>
        <dbReference type="ARBA" id="ARBA00004141"/>
    </source>
</evidence>
<feature type="domain" description="EamA" evidence="6">
    <location>
        <begin position="143"/>
        <end position="278"/>
    </location>
</feature>
<keyword evidence="2 5" id="KW-0812">Transmembrane</keyword>
<feature type="transmembrane region" description="Helical" evidence="5">
    <location>
        <begin position="206"/>
        <end position="226"/>
    </location>
</feature>
<dbReference type="GO" id="GO:0016020">
    <property type="term" value="C:membrane"/>
    <property type="evidence" value="ECO:0007669"/>
    <property type="project" value="UniProtKB-SubCell"/>
</dbReference>
<name>A0AAW4PUS8_9EURY</name>
<evidence type="ECO:0000256" key="5">
    <source>
        <dbReference type="SAM" id="Phobius"/>
    </source>
</evidence>
<proteinExistence type="predicted"/>
<dbReference type="AlphaFoldDB" id="A0AAW4PUS8"/>